<feature type="transmembrane region" description="Helical" evidence="6">
    <location>
        <begin position="512"/>
        <end position="538"/>
    </location>
</feature>
<gene>
    <name evidence="8" type="ORF">BKA59DRAFT_459399</name>
</gene>
<keyword evidence="4 6" id="KW-0472">Membrane</keyword>
<evidence type="ECO:0000256" key="1">
    <source>
        <dbReference type="ARBA" id="ARBA00004141"/>
    </source>
</evidence>
<dbReference type="GO" id="GO:0050801">
    <property type="term" value="P:monoatomic ion homeostasis"/>
    <property type="evidence" value="ECO:0007669"/>
    <property type="project" value="TreeGrafter"/>
</dbReference>
<keyword evidence="2 6" id="KW-0812">Transmembrane</keyword>
<organism evidence="8 9">
    <name type="scientific">Fusarium tricinctum</name>
    <dbReference type="NCBI Taxonomy" id="61284"/>
    <lineage>
        <taxon>Eukaryota</taxon>
        <taxon>Fungi</taxon>
        <taxon>Dikarya</taxon>
        <taxon>Ascomycota</taxon>
        <taxon>Pezizomycotina</taxon>
        <taxon>Sordariomycetes</taxon>
        <taxon>Hypocreomycetidae</taxon>
        <taxon>Hypocreales</taxon>
        <taxon>Nectriaceae</taxon>
        <taxon>Fusarium</taxon>
        <taxon>Fusarium tricinctum species complex</taxon>
    </lineage>
</organism>
<dbReference type="SUPFAM" id="SSF51735">
    <property type="entry name" value="NAD(P)-binding Rossmann-fold domains"/>
    <property type="match status" value="1"/>
</dbReference>
<feature type="compositionally biased region" description="Polar residues" evidence="5">
    <location>
        <begin position="9"/>
        <end position="32"/>
    </location>
</feature>
<dbReference type="InterPro" id="IPR011531">
    <property type="entry name" value="HCO3_transpt-like_TM_dom"/>
</dbReference>
<dbReference type="CDD" id="cd05323">
    <property type="entry name" value="ADH_SDR_c_like"/>
    <property type="match status" value="1"/>
</dbReference>
<feature type="transmembrane region" description="Helical" evidence="6">
    <location>
        <begin position="327"/>
        <end position="344"/>
    </location>
</feature>
<evidence type="ECO:0000259" key="7">
    <source>
        <dbReference type="Pfam" id="PF00955"/>
    </source>
</evidence>
<dbReference type="PANTHER" id="PTHR11453:SF82">
    <property type="entry name" value="BORON TRANSPORTER 1"/>
    <property type="match status" value="1"/>
</dbReference>
<feature type="transmembrane region" description="Helical" evidence="6">
    <location>
        <begin position="365"/>
        <end position="385"/>
    </location>
</feature>
<dbReference type="OrthoDB" id="1735926at2759"/>
<feature type="transmembrane region" description="Helical" evidence="6">
    <location>
        <begin position="199"/>
        <end position="217"/>
    </location>
</feature>
<feature type="domain" description="Bicarbonate transporter-like transmembrane" evidence="7">
    <location>
        <begin position="234"/>
        <end position="558"/>
    </location>
</feature>
<keyword evidence="3 6" id="KW-1133">Transmembrane helix</keyword>
<dbReference type="PRINTS" id="PR00081">
    <property type="entry name" value="GDHRDH"/>
</dbReference>
<feature type="transmembrane region" description="Helical" evidence="6">
    <location>
        <begin position="87"/>
        <end position="110"/>
    </location>
</feature>
<protein>
    <recommendedName>
        <fullName evidence="7">Bicarbonate transporter-like transmembrane domain-containing protein</fullName>
    </recommendedName>
</protein>
<sequence>MAESRHVQDSINVEKTTACESRDNVTSNTQDASGVEGDPSNLPNQESRSSRYFGKEGKLRPFRLLKQDLVNLKSRYASDWQVFNQQIIASAVYIFFTNLLPGITFASDLYTLTGKSWGTIEVVFSTGLCGLIFSLFSGQPLTILGVTGPFSVLAENIYELCETHFHVKFLPVMAWSLIHAGWMHYLLAIFNAHDWTMQYVTHFSADIFSLLNSVIYFHKAAMELKRTHARVSLAAFLYAVLGAVGTCLLAILLSTANSWKPMLHRYVRLGLTEYAAAISIIIWIGIPYIGELASLDHIRLEVQTSFRPTNPDRSTFFVRFWEIPIEWIFLSMIPGAIVTVLFYFDHEISSIICTVDRYGTKKPGGYAWDVALLGTTTIICGILGIPPANGLLPQAPLHSESLMHYVLESPPAEEGEQPDSPRPVARTYEQRYSHFIQAALILIFVSPPLQKLLGLTQTSVLAGLFLFMGYQSLSVNPILERVVNLLTPTSDLPELPDGASWLGIHMYTVTQIVMTGIVFGVTLTVAAPAFPLIIIALVPVRLSLMNRVWSRETLRLVDGWACREGKPEDPATVQGFDDEEKARSWSKIPDQGRMAASTQTKYALVTGGGSGINLSFVQLLLKTGCSVLIADLKLQPEAKQLLQQYPFPSSEGKAGVFFHETNVASWPQLTAAWNTALDKFPSVDIVVPGAGLFEPKWSSFWEAPRTGSNQESVSRDAADADPGHYAVLDVNLVSPIRLSQLAIGHWIKTKQKGCLVHVGSMAGYGAGITTPLYFASKHGLHGFVRSLGGLRDELGIRVGCIAPGAVATPLWYDDPTKAVMLEEDTVLINPEEVAQGMWQLVVNPEFGDGTILEVTKGATRVVPLFNAPVPTGGGISVPGYESSKADLYEKLRSEGFDV</sequence>
<dbReference type="InterPro" id="IPR002347">
    <property type="entry name" value="SDR_fam"/>
</dbReference>
<dbReference type="EMBL" id="JAGPXF010000007">
    <property type="protein sequence ID" value="KAH7235838.1"/>
    <property type="molecule type" value="Genomic_DNA"/>
</dbReference>
<dbReference type="GO" id="GO:0006820">
    <property type="term" value="P:monoatomic anion transport"/>
    <property type="evidence" value="ECO:0007669"/>
    <property type="project" value="InterPro"/>
</dbReference>
<evidence type="ECO:0000256" key="3">
    <source>
        <dbReference type="ARBA" id="ARBA00022989"/>
    </source>
</evidence>
<keyword evidence="9" id="KW-1185">Reference proteome</keyword>
<dbReference type="GO" id="GO:0080139">
    <property type="term" value="F:borate efflux transmembrane transporter activity"/>
    <property type="evidence" value="ECO:0007669"/>
    <property type="project" value="TreeGrafter"/>
</dbReference>
<dbReference type="AlphaFoldDB" id="A0A8K0W6N3"/>
<feature type="transmembrane region" description="Helical" evidence="6">
    <location>
        <begin position="165"/>
        <end position="187"/>
    </location>
</feature>
<dbReference type="Gene3D" id="3.40.50.720">
    <property type="entry name" value="NAD(P)-binding Rossmann-like Domain"/>
    <property type="match status" value="1"/>
</dbReference>
<evidence type="ECO:0000256" key="6">
    <source>
        <dbReference type="SAM" id="Phobius"/>
    </source>
</evidence>
<feature type="region of interest" description="Disordered" evidence="5">
    <location>
        <begin position="1"/>
        <end position="49"/>
    </location>
</feature>
<evidence type="ECO:0000256" key="5">
    <source>
        <dbReference type="SAM" id="MobiDB-lite"/>
    </source>
</evidence>
<evidence type="ECO:0000256" key="4">
    <source>
        <dbReference type="ARBA" id="ARBA00023136"/>
    </source>
</evidence>
<dbReference type="PANTHER" id="PTHR11453">
    <property type="entry name" value="ANION EXCHANGE PROTEIN"/>
    <property type="match status" value="1"/>
</dbReference>
<dbReference type="Gene3D" id="1.10.287.570">
    <property type="entry name" value="Helical hairpin bin"/>
    <property type="match status" value="1"/>
</dbReference>
<feature type="transmembrane region" description="Helical" evidence="6">
    <location>
        <begin position="229"/>
        <end position="254"/>
    </location>
</feature>
<evidence type="ECO:0000313" key="9">
    <source>
        <dbReference type="Proteomes" id="UP000813427"/>
    </source>
</evidence>
<feature type="transmembrane region" description="Helical" evidence="6">
    <location>
        <begin position="122"/>
        <end position="145"/>
    </location>
</feature>
<dbReference type="Pfam" id="PF00955">
    <property type="entry name" value="HCO3_cotransp"/>
    <property type="match status" value="2"/>
</dbReference>
<evidence type="ECO:0000256" key="2">
    <source>
        <dbReference type="ARBA" id="ARBA00022692"/>
    </source>
</evidence>
<proteinExistence type="predicted"/>
<dbReference type="InterPro" id="IPR036291">
    <property type="entry name" value="NAD(P)-bd_dom_sf"/>
</dbReference>
<dbReference type="Proteomes" id="UP000813427">
    <property type="component" value="Unassembled WGS sequence"/>
</dbReference>
<comment type="caution">
    <text evidence="8">The sequence shown here is derived from an EMBL/GenBank/DDBJ whole genome shotgun (WGS) entry which is preliminary data.</text>
</comment>
<dbReference type="GO" id="GO:0005886">
    <property type="term" value="C:plasma membrane"/>
    <property type="evidence" value="ECO:0007669"/>
    <property type="project" value="TreeGrafter"/>
</dbReference>
<name>A0A8K0W6N3_9HYPO</name>
<reference evidence="8" key="1">
    <citation type="journal article" date="2021" name="Nat. Commun.">
        <title>Genetic determinants of endophytism in the Arabidopsis root mycobiome.</title>
        <authorList>
            <person name="Mesny F."/>
            <person name="Miyauchi S."/>
            <person name="Thiergart T."/>
            <person name="Pickel B."/>
            <person name="Atanasova L."/>
            <person name="Karlsson M."/>
            <person name="Huettel B."/>
            <person name="Barry K.W."/>
            <person name="Haridas S."/>
            <person name="Chen C."/>
            <person name="Bauer D."/>
            <person name="Andreopoulos W."/>
            <person name="Pangilinan J."/>
            <person name="LaButti K."/>
            <person name="Riley R."/>
            <person name="Lipzen A."/>
            <person name="Clum A."/>
            <person name="Drula E."/>
            <person name="Henrissat B."/>
            <person name="Kohler A."/>
            <person name="Grigoriev I.V."/>
            <person name="Martin F.M."/>
            <person name="Hacquard S."/>
        </authorList>
    </citation>
    <scope>NUCLEOTIDE SEQUENCE</scope>
    <source>
        <strain evidence="8">MPI-SDFR-AT-0068</strain>
    </source>
</reference>
<dbReference type="Pfam" id="PF00106">
    <property type="entry name" value="adh_short"/>
    <property type="match status" value="1"/>
</dbReference>
<feature type="transmembrane region" description="Helical" evidence="6">
    <location>
        <begin position="266"/>
        <end position="286"/>
    </location>
</feature>
<dbReference type="InterPro" id="IPR003020">
    <property type="entry name" value="HCO3_transpt_euk"/>
</dbReference>
<feature type="domain" description="Bicarbonate transporter-like transmembrane" evidence="7">
    <location>
        <begin position="61"/>
        <end position="228"/>
    </location>
</feature>
<comment type="subcellular location">
    <subcellularLocation>
        <location evidence="1">Membrane</location>
        <topology evidence="1">Multi-pass membrane protein</topology>
    </subcellularLocation>
</comment>
<dbReference type="GO" id="GO:0000324">
    <property type="term" value="C:fungal-type vacuole"/>
    <property type="evidence" value="ECO:0007669"/>
    <property type="project" value="TreeGrafter"/>
</dbReference>
<accession>A0A8K0W6N3</accession>
<evidence type="ECO:0000313" key="8">
    <source>
        <dbReference type="EMBL" id="KAH7235838.1"/>
    </source>
</evidence>
<dbReference type="GO" id="GO:0005452">
    <property type="term" value="F:solute:inorganic anion antiporter activity"/>
    <property type="evidence" value="ECO:0007669"/>
    <property type="project" value="InterPro"/>
</dbReference>